<accession>A0ACC0UV18</accession>
<proteinExistence type="predicted"/>
<evidence type="ECO:0000313" key="2">
    <source>
        <dbReference type="Proteomes" id="UP001163324"/>
    </source>
</evidence>
<gene>
    <name evidence="1" type="ORF">N3K66_007215</name>
</gene>
<reference evidence="1" key="1">
    <citation type="submission" date="2022-10" db="EMBL/GenBank/DDBJ databases">
        <title>Complete Genome of Trichothecium roseum strain YXFP-22015, a Plant Pathogen Isolated from Citrus.</title>
        <authorList>
            <person name="Wang Y."/>
            <person name="Zhu L."/>
        </authorList>
    </citation>
    <scope>NUCLEOTIDE SEQUENCE</scope>
    <source>
        <strain evidence="1">YXFP-22015</strain>
    </source>
</reference>
<sequence length="638" mass="72558">MADIATKRLKLIESPLVDPDDHGETLAPRPPPPAIDPDASDFRRLLHRLNPPKDAPPLKRYGDASTLELFYDLFFAANYSIFSQTQSIKDGDSFKAYLGYFCTLWITWFMVTTYDVRFVADSVFERCARAVQIGVMVGFSVVSPRFDPSEQDVPTMRRLSAILSISRIVLAAEYGSIIWHTRKCRISRLPLYLQAAVNLCSAFLYVGTLFFFDDKHKTHAFVVWYITGGLEMAATMLLSNLWHVLSFTDTHLMKRMSLLTIIILGDAIVALAQDVVLIVKAPKAWTANIIGIVTAASTTIYLVFLCYFDWMKNAHLPGWRQQIWTTLHFPLHVSMVLFTQCIAQFVIWGKITETLYGFVFDAGPLFGDKLADATSESFRDDLVNITGKVFRDYPVINYNASQMLFLAYQNITAIPDSFWPKLSLWMNDVDAEFQNANDEMHFETVINTLDEIFLTMVNSIFVKFKVDVYGDLLKDKSNFDSSMSPTDIMNTIIDESFRRYFGIFSYGYTSAGLTLLIMTFLTIVSRLTPWRPWPLMRAVANILLGIGLSLVSLLRYSPYKQAEYLDTPWLVPAICLVWIVVVVMTHTHSEAAILHPEASERMLRSARAWFRGKLGMDRTYSTIEMTEQQTAYNGHGPS</sequence>
<keyword evidence="2" id="KW-1185">Reference proteome</keyword>
<organism evidence="1 2">
    <name type="scientific">Trichothecium roseum</name>
    <dbReference type="NCBI Taxonomy" id="47278"/>
    <lineage>
        <taxon>Eukaryota</taxon>
        <taxon>Fungi</taxon>
        <taxon>Dikarya</taxon>
        <taxon>Ascomycota</taxon>
        <taxon>Pezizomycotina</taxon>
        <taxon>Sordariomycetes</taxon>
        <taxon>Hypocreomycetidae</taxon>
        <taxon>Hypocreales</taxon>
        <taxon>Hypocreales incertae sedis</taxon>
        <taxon>Trichothecium</taxon>
    </lineage>
</organism>
<protein>
    <submittedName>
        <fullName evidence="1">Uncharacterized protein</fullName>
    </submittedName>
</protein>
<dbReference type="Proteomes" id="UP001163324">
    <property type="component" value="Chromosome 7"/>
</dbReference>
<comment type="caution">
    <text evidence="1">The sequence shown here is derived from an EMBL/GenBank/DDBJ whole genome shotgun (WGS) entry which is preliminary data.</text>
</comment>
<dbReference type="EMBL" id="CM047946">
    <property type="protein sequence ID" value="KAI9897359.1"/>
    <property type="molecule type" value="Genomic_DNA"/>
</dbReference>
<name>A0ACC0UV18_9HYPO</name>
<evidence type="ECO:0000313" key="1">
    <source>
        <dbReference type="EMBL" id="KAI9897359.1"/>
    </source>
</evidence>